<dbReference type="PANTHER" id="PTHR21363:SF0">
    <property type="entry name" value="PREPHENATE DEHYDROGENASE [NADP(+)]"/>
    <property type="match status" value="1"/>
</dbReference>
<dbReference type="Pfam" id="PF02153">
    <property type="entry name" value="PDH_N"/>
    <property type="match status" value="1"/>
</dbReference>
<comment type="caution">
    <text evidence="12">The sequence shown here is derived from an EMBL/GenBank/DDBJ whole genome shotgun (WGS) entry which is preliminary data.</text>
</comment>
<dbReference type="EC" id="1.3.1.12" evidence="3"/>
<dbReference type="Gene3D" id="3.40.50.720">
    <property type="entry name" value="NAD(P)-binding Rossmann-like Domain"/>
    <property type="match status" value="1"/>
</dbReference>
<dbReference type="InterPro" id="IPR003099">
    <property type="entry name" value="Prephen_DH"/>
</dbReference>
<evidence type="ECO:0000256" key="7">
    <source>
        <dbReference type="ARBA" id="ARBA00023027"/>
    </source>
</evidence>
<dbReference type="InterPro" id="IPR050812">
    <property type="entry name" value="Preph/Arog_dehydrog"/>
</dbReference>
<dbReference type="Pfam" id="PF20463">
    <property type="entry name" value="PDH_C"/>
    <property type="match status" value="1"/>
</dbReference>
<reference evidence="12 13" key="1">
    <citation type="submission" date="2018-05" db="EMBL/GenBank/DDBJ databases">
        <title>Integrated omic analyses show evidence that a Ca. Accumulibacter phosphatis strain performs denitrification under micro-aerobic conditions.</title>
        <authorList>
            <person name="Camejo P.Y."/>
            <person name="Katherine M.D."/>
            <person name="Daniel N.R."/>
        </authorList>
    </citation>
    <scope>NUCLEOTIDE SEQUENCE [LARGE SCALE GENOMIC DNA]</scope>
    <source>
        <strain evidence="12">UW-LDO-IC</strain>
    </source>
</reference>
<dbReference type="SUPFAM" id="SSF48179">
    <property type="entry name" value="6-phosphogluconate dehydrogenase C-terminal domain-like"/>
    <property type="match status" value="1"/>
</dbReference>
<evidence type="ECO:0000256" key="1">
    <source>
        <dbReference type="ARBA" id="ARBA00005067"/>
    </source>
</evidence>
<dbReference type="InterPro" id="IPR046826">
    <property type="entry name" value="PDH_N"/>
</dbReference>
<dbReference type="InterPro" id="IPR008927">
    <property type="entry name" value="6-PGluconate_DH-like_C_sf"/>
</dbReference>
<proteinExistence type="inferred from homology"/>
<dbReference type="SUPFAM" id="SSF51735">
    <property type="entry name" value="NAD(P)-binding Rossmann-fold domains"/>
    <property type="match status" value="1"/>
</dbReference>
<feature type="coiled-coil region" evidence="10">
    <location>
        <begin position="254"/>
        <end position="288"/>
    </location>
</feature>
<keyword evidence="6" id="KW-0560">Oxidoreductase</keyword>
<dbReference type="Gene3D" id="1.10.3660.10">
    <property type="entry name" value="6-phosphogluconate dehydrogenase C-terminal like domain"/>
    <property type="match status" value="1"/>
</dbReference>
<protein>
    <recommendedName>
        <fullName evidence="3">prephenate dehydrogenase</fullName>
        <ecNumber evidence="3">1.3.1.12</ecNumber>
    </recommendedName>
</protein>
<keyword evidence="4" id="KW-0827">Tyrosine biosynthesis</keyword>
<name>A0A369XM54_9PROT</name>
<dbReference type="GO" id="GO:0008977">
    <property type="term" value="F:prephenate dehydrogenase (NAD+) activity"/>
    <property type="evidence" value="ECO:0007669"/>
    <property type="project" value="UniProtKB-EC"/>
</dbReference>
<organism evidence="12 13">
    <name type="scientific">Candidatus Accumulibacter meliphilus</name>
    <dbReference type="NCBI Taxonomy" id="2211374"/>
    <lineage>
        <taxon>Bacteria</taxon>
        <taxon>Pseudomonadati</taxon>
        <taxon>Pseudomonadota</taxon>
        <taxon>Betaproteobacteria</taxon>
        <taxon>Candidatus Accumulibacter</taxon>
    </lineage>
</organism>
<dbReference type="GO" id="GO:0006571">
    <property type="term" value="P:tyrosine biosynthetic process"/>
    <property type="evidence" value="ECO:0007669"/>
    <property type="project" value="UniProtKB-KW"/>
</dbReference>
<keyword evidence="10" id="KW-0175">Coiled coil</keyword>
<evidence type="ECO:0000313" key="13">
    <source>
        <dbReference type="Proteomes" id="UP000253831"/>
    </source>
</evidence>
<evidence type="ECO:0000256" key="3">
    <source>
        <dbReference type="ARBA" id="ARBA00012068"/>
    </source>
</evidence>
<dbReference type="InterPro" id="IPR046825">
    <property type="entry name" value="PDH_C"/>
</dbReference>
<dbReference type="AlphaFoldDB" id="A0A369XM54"/>
<dbReference type="GO" id="GO:0070403">
    <property type="term" value="F:NAD+ binding"/>
    <property type="evidence" value="ECO:0007669"/>
    <property type="project" value="InterPro"/>
</dbReference>
<comment type="pathway">
    <text evidence="1">Amino-acid biosynthesis; L-tyrosine biosynthesis; (4-hydroxyphenyl)pyruvate from prephenate (NAD(+) route): step 1/1.</text>
</comment>
<keyword evidence="7" id="KW-0520">NAD</keyword>
<dbReference type="FunFam" id="1.10.3660.10:FF:000003">
    <property type="entry name" value="Prephenate dehydrogenase"/>
    <property type="match status" value="1"/>
</dbReference>
<dbReference type="PANTHER" id="PTHR21363">
    <property type="entry name" value="PREPHENATE DEHYDROGENASE"/>
    <property type="match status" value="1"/>
</dbReference>
<evidence type="ECO:0000259" key="11">
    <source>
        <dbReference type="PROSITE" id="PS51176"/>
    </source>
</evidence>
<evidence type="ECO:0000256" key="8">
    <source>
        <dbReference type="ARBA" id="ARBA00023141"/>
    </source>
</evidence>
<dbReference type="Proteomes" id="UP000253831">
    <property type="component" value="Unassembled WGS sequence"/>
</dbReference>
<dbReference type="EMBL" id="QPGA01000029">
    <property type="protein sequence ID" value="RDE49966.1"/>
    <property type="molecule type" value="Genomic_DNA"/>
</dbReference>
<accession>A0A369XM54</accession>
<sequence length="311" mass="33530">MLWRDPYESLRRGCPAVSGAVPLGKVVVFGVGLIGGSFALALKAAGQVAEVVGFGRTLGSLTQALELGIVDRAGFNVGQEVWNADLVLIATPVGTTPELMARIAPCLGSQTVVTDAGSTKEDVVKAARACFGERIGQFVPAHPIAGAENSGALAARPDLYQGKQVVLTPLPESSETTVARVRAAWEACGGLLCELAPAEHDRIFAAVSHLPHLLSFALVHDLARRDNRELLFTYAASGFRDFTRIAASHPEMWRDICLANRQALLEELDRYREQLDELRDALQRGDGASLEATFDIARTARREWAESKTRT</sequence>
<evidence type="ECO:0000256" key="9">
    <source>
        <dbReference type="ARBA" id="ARBA00049260"/>
    </source>
</evidence>
<comment type="catalytic activity">
    <reaction evidence="9">
        <text>prephenate + NAD(+) = 3-(4-hydroxyphenyl)pyruvate + CO2 + NADH</text>
        <dbReference type="Rhea" id="RHEA:13869"/>
        <dbReference type="ChEBI" id="CHEBI:16526"/>
        <dbReference type="ChEBI" id="CHEBI:29934"/>
        <dbReference type="ChEBI" id="CHEBI:36242"/>
        <dbReference type="ChEBI" id="CHEBI:57540"/>
        <dbReference type="ChEBI" id="CHEBI:57945"/>
        <dbReference type="EC" id="1.3.1.12"/>
    </reaction>
</comment>
<dbReference type="InterPro" id="IPR036291">
    <property type="entry name" value="NAD(P)-bd_dom_sf"/>
</dbReference>
<gene>
    <name evidence="12" type="ORF">DVS81_14045</name>
</gene>
<evidence type="ECO:0000256" key="10">
    <source>
        <dbReference type="SAM" id="Coils"/>
    </source>
</evidence>
<evidence type="ECO:0000256" key="4">
    <source>
        <dbReference type="ARBA" id="ARBA00022498"/>
    </source>
</evidence>
<dbReference type="GO" id="GO:0004665">
    <property type="term" value="F:prephenate dehydrogenase (NADP+) activity"/>
    <property type="evidence" value="ECO:0007669"/>
    <property type="project" value="InterPro"/>
</dbReference>
<evidence type="ECO:0000256" key="5">
    <source>
        <dbReference type="ARBA" id="ARBA00022605"/>
    </source>
</evidence>
<dbReference type="PROSITE" id="PS51176">
    <property type="entry name" value="PDH_ADH"/>
    <property type="match status" value="1"/>
</dbReference>
<feature type="domain" description="Prephenate/arogenate dehydrogenase" evidence="11">
    <location>
        <begin position="24"/>
        <end position="311"/>
    </location>
</feature>
<evidence type="ECO:0000256" key="2">
    <source>
        <dbReference type="ARBA" id="ARBA00007964"/>
    </source>
</evidence>
<comment type="similarity">
    <text evidence="2">Belongs to the prephenate/arogenate dehydrogenase family.</text>
</comment>
<keyword evidence="8" id="KW-0057">Aromatic amino acid biosynthesis</keyword>
<keyword evidence="5" id="KW-0028">Amino-acid biosynthesis</keyword>
<evidence type="ECO:0000256" key="6">
    <source>
        <dbReference type="ARBA" id="ARBA00023002"/>
    </source>
</evidence>
<evidence type="ECO:0000313" key="12">
    <source>
        <dbReference type="EMBL" id="RDE49966.1"/>
    </source>
</evidence>
<dbReference type="FunFam" id="3.40.50.720:FF:000208">
    <property type="entry name" value="Prephenate dehydrogenase"/>
    <property type="match status" value="1"/>
</dbReference>